<keyword evidence="1" id="KW-0472">Membrane</keyword>
<dbReference type="EMBL" id="VYQF01000001">
    <property type="protein sequence ID" value="KAA9041115.1"/>
    <property type="molecule type" value="Genomic_DNA"/>
</dbReference>
<dbReference type="AlphaFoldDB" id="A0A5J5IJ66"/>
<sequence length="144" mass="16462">MNWGYKILIVYLGFVSGIILLVFKSSSQKVDLVTTDYYAKELKYQEKIDAMKSVHQLSDTVKYAMNDGKLAIVFPKDFSGKTIDGKVLLYCPSDEDKDITRNFSVKDLQVLVPVHTAGKLEYQLQLSWQADGTSYYFEKKLIIN</sequence>
<keyword evidence="1" id="KW-1133">Transmembrane helix</keyword>
<evidence type="ECO:0008006" key="4">
    <source>
        <dbReference type="Google" id="ProtNLM"/>
    </source>
</evidence>
<keyword evidence="3" id="KW-1185">Reference proteome</keyword>
<gene>
    <name evidence="2" type="ORF">FW778_03475</name>
</gene>
<evidence type="ECO:0000313" key="2">
    <source>
        <dbReference type="EMBL" id="KAA9041115.1"/>
    </source>
</evidence>
<name>A0A5J5IJ66_9BACT</name>
<reference evidence="2 3" key="1">
    <citation type="submission" date="2019-09" db="EMBL/GenBank/DDBJ databases">
        <title>Draft genome sequence of Ginsengibacter sp. BR5-29.</title>
        <authorList>
            <person name="Im W.-T."/>
        </authorList>
    </citation>
    <scope>NUCLEOTIDE SEQUENCE [LARGE SCALE GENOMIC DNA]</scope>
    <source>
        <strain evidence="2 3">BR5-29</strain>
    </source>
</reference>
<dbReference type="Pfam" id="PF05751">
    <property type="entry name" value="FixH"/>
    <property type="match status" value="1"/>
</dbReference>
<evidence type="ECO:0000256" key="1">
    <source>
        <dbReference type="SAM" id="Phobius"/>
    </source>
</evidence>
<keyword evidence="1" id="KW-0812">Transmembrane</keyword>
<protein>
    <recommendedName>
        <fullName evidence="4">FixH protein</fullName>
    </recommendedName>
</protein>
<comment type="caution">
    <text evidence="2">The sequence shown here is derived from an EMBL/GenBank/DDBJ whole genome shotgun (WGS) entry which is preliminary data.</text>
</comment>
<dbReference type="Proteomes" id="UP000326903">
    <property type="component" value="Unassembled WGS sequence"/>
</dbReference>
<organism evidence="2 3">
    <name type="scientific">Ginsengibacter hankyongi</name>
    <dbReference type="NCBI Taxonomy" id="2607284"/>
    <lineage>
        <taxon>Bacteria</taxon>
        <taxon>Pseudomonadati</taxon>
        <taxon>Bacteroidota</taxon>
        <taxon>Chitinophagia</taxon>
        <taxon>Chitinophagales</taxon>
        <taxon>Chitinophagaceae</taxon>
        <taxon>Ginsengibacter</taxon>
    </lineage>
</organism>
<feature type="transmembrane region" description="Helical" evidence="1">
    <location>
        <begin position="6"/>
        <end position="23"/>
    </location>
</feature>
<dbReference type="RefSeq" id="WP_150413204.1">
    <property type="nucleotide sequence ID" value="NZ_VYQF01000001.1"/>
</dbReference>
<dbReference type="InterPro" id="IPR008620">
    <property type="entry name" value="FixH"/>
</dbReference>
<evidence type="ECO:0000313" key="3">
    <source>
        <dbReference type="Proteomes" id="UP000326903"/>
    </source>
</evidence>
<accession>A0A5J5IJ66</accession>
<proteinExistence type="predicted"/>